<name>A0A5C8ZI98_9ACTN</name>
<evidence type="ECO:0000256" key="2">
    <source>
        <dbReference type="SAM" id="MobiDB-lite"/>
    </source>
</evidence>
<feature type="domain" description="Ketoreductase" evidence="3">
    <location>
        <begin position="233"/>
        <end position="415"/>
    </location>
</feature>
<dbReference type="InterPro" id="IPR020904">
    <property type="entry name" value="Sc_DH/Rdtase_CS"/>
</dbReference>
<dbReference type="PANTHER" id="PTHR42760">
    <property type="entry name" value="SHORT-CHAIN DEHYDROGENASES/REDUCTASES FAMILY MEMBER"/>
    <property type="match status" value="1"/>
</dbReference>
<dbReference type="Gene3D" id="3.40.50.720">
    <property type="entry name" value="NAD(P)-binding Rossmann-like Domain"/>
    <property type="match status" value="2"/>
</dbReference>
<dbReference type="InterPro" id="IPR036291">
    <property type="entry name" value="NAD(P)-bd_dom_sf"/>
</dbReference>
<dbReference type="SMART" id="SM00822">
    <property type="entry name" value="PKS_KR"/>
    <property type="match status" value="1"/>
</dbReference>
<comment type="caution">
    <text evidence="4">The sequence shown here is derived from an EMBL/GenBank/DDBJ whole genome shotgun (WGS) entry which is preliminary data.</text>
</comment>
<dbReference type="InterPro" id="IPR057326">
    <property type="entry name" value="KR_dom"/>
</dbReference>
<evidence type="ECO:0000313" key="5">
    <source>
        <dbReference type="Proteomes" id="UP000321234"/>
    </source>
</evidence>
<dbReference type="RefSeq" id="WP_147926027.1">
    <property type="nucleotide sequence ID" value="NZ_VKAC01000004.1"/>
</dbReference>
<dbReference type="OrthoDB" id="9804774at2"/>
<dbReference type="Proteomes" id="UP000321234">
    <property type="component" value="Unassembled WGS sequence"/>
</dbReference>
<dbReference type="SUPFAM" id="SSF51735">
    <property type="entry name" value="NAD(P)-binding Rossmann-fold domains"/>
    <property type="match status" value="1"/>
</dbReference>
<reference evidence="4 5" key="1">
    <citation type="submission" date="2019-07" db="EMBL/GenBank/DDBJ databases">
        <title>Quadrisphaera sp. strain DD2A genome sequencing and assembly.</title>
        <authorList>
            <person name="Kim I."/>
        </authorList>
    </citation>
    <scope>NUCLEOTIDE SEQUENCE [LARGE SCALE GENOMIC DNA]</scope>
    <source>
        <strain evidence="4 5">DD2A</strain>
    </source>
</reference>
<protein>
    <submittedName>
        <fullName evidence="4">3-oxoacyl-ACP reductase</fullName>
    </submittedName>
</protein>
<feature type="region of interest" description="Disordered" evidence="2">
    <location>
        <begin position="206"/>
        <end position="230"/>
    </location>
</feature>
<dbReference type="InterPro" id="IPR002347">
    <property type="entry name" value="SDR_fam"/>
</dbReference>
<dbReference type="GO" id="GO:0016616">
    <property type="term" value="F:oxidoreductase activity, acting on the CH-OH group of donors, NAD or NADP as acceptor"/>
    <property type="evidence" value="ECO:0007669"/>
    <property type="project" value="UniProtKB-ARBA"/>
</dbReference>
<evidence type="ECO:0000256" key="1">
    <source>
        <dbReference type="ARBA" id="ARBA00006484"/>
    </source>
</evidence>
<organism evidence="4 5">
    <name type="scientific">Quadrisphaera setariae</name>
    <dbReference type="NCBI Taxonomy" id="2593304"/>
    <lineage>
        <taxon>Bacteria</taxon>
        <taxon>Bacillati</taxon>
        <taxon>Actinomycetota</taxon>
        <taxon>Actinomycetes</taxon>
        <taxon>Kineosporiales</taxon>
        <taxon>Kineosporiaceae</taxon>
        <taxon>Quadrisphaera</taxon>
    </lineage>
</organism>
<evidence type="ECO:0000259" key="3">
    <source>
        <dbReference type="SMART" id="SM00822"/>
    </source>
</evidence>
<dbReference type="Pfam" id="PF13561">
    <property type="entry name" value="adh_short_C2"/>
    <property type="match status" value="1"/>
</dbReference>
<proteinExistence type="inferred from homology"/>
<comment type="similarity">
    <text evidence="1">Belongs to the short-chain dehydrogenases/reductases (SDR) family.</text>
</comment>
<dbReference type="EMBL" id="VKAC01000004">
    <property type="protein sequence ID" value="TXR56898.1"/>
    <property type="molecule type" value="Genomic_DNA"/>
</dbReference>
<keyword evidence="5" id="KW-1185">Reference proteome</keyword>
<dbReference type="NCBIfam" id="NF006110">
    <property type="entry name" value="PRK08261.1"/>
    <property type="match status" value="1"/>
</dbReference>
<dbReference type="AlphaFoldDB" id="A0A5C8ZI98"/>
<dbReference type="PANTHER" id="PTHR42760:SF78">
    <property type="entry name" value="3-OXOACYL-[ACYL-CARRIER-PROTEIN] REDUCTASE [NADH]"/>
    <property type="match status" value="1"/>
</dbReference>
<accession>A0A5C8ZI98</accession>
<dbReference type="FunFam" id="3.40.50.720:FF:000338">
    <property type="entry name" value="3-oxoacyl-ACP reductase FabG"/>
    <property type="match status" value="1"/>
</dbReference>
<dbReference type="PRINTS" id="PR00081">
    <property type="entry name" value="GDHRDH"/>
</dbReference>
<sequence length="476" mass="47959">MRDVYAELVRTGPGAVAARKLGLPRPAVLRRHEAGAPLLDGPALLLTTGSGASAFRTREAGGALASLLARAGAEVHLDLPDVPAQARLGAVVVDATGATRVGDLAALGLALGPAVRRLGPSARVLLVGRTPAHLDGVDRVEAAAVQQGLEGIVRTVGKELRAGATADLLRLAPGAGPADLDGPLRFFASARSAFVDGQVVDIAPAPSVRPSSWGAAQDDDDARRGAERPLDGSVAVVTGAARGIGRATAHVLARQGAHVVAVDVPAASGDLARTANDVRGQALALDVTAPDAPSRLVEHLQRALGGSATGRLVVVHNAGITRDRLLVNLDAARWEAVLGVNLAAPLRLTDALLDAGLLGQGARVVGVSSTSGLAGNRGQANYAASKAGVAGMVRALAPRLAEVGATANAVAPGFIETEMTARIPPLLRQLGRRTASLQQGGLPVDVAETVAWLAEPASAGVTGQVVRVCGQALVGA</sequence>
<feature type="compositionally biased region" description="Basic and acidic residues" evidence="2">
    <location>
        <begin position="221"/>
        <end position="230"/>
    </location>
</feature>
<gene>
    <name evidence="4" type="ORF">FMM08_08280</name>
</gene>
<dbReference type="PROSITE" id="PS00061">
    <property type="entry name" value="ADH_SHORT"/>
    <property type="match status" value="1"/>
</dbReference>
<evidence type="ECO:0000313" key="4">
    <source>
        <dbReference type="EMBL" id="TXR56898.1"/>
    </source>
</evidence>